<comment type="subunit">
    <text evidence="2">Homotetramer.</text>
</comment>
<dbReference type="PANTHER" id="PTHR10302:SF27">
    <property type="entry name" value="SINGLE-STRANDED DNA-BINDING PROTEIN"/>
    <property type="match status" value="1"/>
</dbReference>
<dbReference type="PANTHER" id="PTHR10302">
    <property type="entry name" value="SINGLE-STRANDED DNA-BINDING PROTEIN"/>
    <property type="match status" value="1"/>
</dbReference>
<dbReference type="Pfam" id="PF00436">
    <property type="entry name" value="SSB"/>
    <property type="match status" value="1"/>
</dbReference>
<proteinExistence type="inferred from homology"/>
<evidence type="ECO:0000256" key="4">
    <source>
        <dbReference type="SAM" id="MobiDB-lite"/>
    </source>
</evidence>
<dbReference type="EMBL" id="DVHK01000115">
    <property type="protein sequence ID" value="HIR67517.1"/>
    <property type="molecule type" value="Genomic_DNA"/>
</dbReference>
<dbReference type="HAMAP" id="MF_00984">
    <property type="entry name" value="SSB"/>
    <property type="match status" value="1"/>
</dbReference>
<dbReference type="PIRSF" id="PIRSF002070">
    <property type="entry name" value="SSB"/>
    <property type="match status" value="1"/>
</dbReference>
<gene>
    <name evidence="5" type="ORF">IAB94_05680</name>
</gene>
<dbReference type="CDD" id="cd04496">
    <property type="entry name" value="SSB_OBF"/>
    <property type="match status" value="1"/>
</dbReference>
<dbReference type="NCBIfam" id="TIGR00621">
    <property type="entry name" value="ssb"/>
    <property type="match status" value="1"/>
</dbReference>
<name>A0A9D1E7E2_9FIRM</name>
<feature type="region of interest" description="Disordered" evidence="4">
    <location>
        <begin position="102"/>
        <end position="145"/>
    </location>
</feature>
<dbReference type="GO" id="GO:0009295">
    <property type="term" value="C:nucleoid"/>
    <property type="evidence" value="ECO:0007669"/>
    <property type="project" value="TreeGrafter"/>
</dbReference>
<dbReference type="PROSITE" id="PS50935">
    <property type="entry name" value="SSB"/>
    <property type="match status" value="1"/>
</dbReference>
<comment type="caution">
    <text evidence="5">The sequence shown here is derived from an EMBL/GenBank/DDBJ whole genome shotgun (WGS) entry which is preliminary data.</text>
</comment>
<dbReference type="Gene3D" id="2.40.50.140">
    <property type="entry name" value="Nucleic acid-binding proteins"/>
    <property type="match status" value="1"/>
</dbReference>
<dbReference type="GO" id="GO:0003697">
    <property type="term" value="F:single-stranded DNA binding"/>
    <property type="evidence" value="ECO:0007669"/>
    <property type="project" value="UniProtKB-UniRule"/>
</dbReference>
<dbReference type="InterPro" id="IPR000424">
    <property type="entry name" value="Primosome_PriB/ssb"/>
</dbReference>
<dbReference type="GO" id="GO:0006260">
    <property type="term" value="P:DNA replication"/>
    <property type="evidence" value="ECO:0007669"/>
    <property type="project" value="InterPro"/>
</dbReference>
<evidence type="ECO:0000313" key="6">
    <source>
        <dbReference type="Proteomes" id="UP000823913"/>
    </source>
</evidence>
<dbReference type="InterPro" id="IPR011344">
    <property type="entry name" value="ssDNA-bd"/>
</dbReference>
<dbReference type="SUPFAM" id="SSF50249">
    <property type="entry name" value="Nucleic acid-binding proteins"/>
    <property type="match status" value="1"/>
</dbReference>
<dbReference type="InterPro" id="IPR012340">
    <property type="entry name" value="NA-bd_OB-fold"/>
</dbReference>
<evidence type="ECO:0000256" key="2">
    <source>
        <dbReference type="HAMAP-Rule" id="MF_00984"/>
    </source>
</evidence>
<protein>
    <recommendedName>
        <fullName evidence="2 3">Single-stranded DNA-binding protein</fullName>
        <shortName evidence="2">SSB</shortName>
    </recommendedName>
</protein>
<dbReference type="AlphaFoldDB" id="A0A9D1E7E2"/>
<accession>A0A9D1E7E2</accession>
<organism evidence="5 6">
    <name type="scientific">Candidatus Coproplasma avicola</name>
    <dbReference type="NCBI Taxonomy" id="2840744"/>
    <lineage>
        <taxon>Bacteria</taxon>
        <taxon>Bacillati</taxon>
        <taxon>Bacillota</taxon>
        <taxon>Clostridia</taxon>
        <taxon>Eubacteriales</taxon>
        <taxon>Candidatus Coproplasma</taxon>
    </lineage>
</organism>
<dbReference type="Proteomes" id="UP000823913">
    <property type="component" value="Unassembled WGS sequence"/>
</dbReference>
<evidence type="ECO:0000256" key="1">
    <source>
        <dbReference type="ARBA" id="ARBA00023125"/>
    </source>
</evidence>
<evidence type="ECO:0000313" key="5">
    <source>
        <dbReference type="EMBL" id="HIR67517.1"/>
    </source>
</evidence>
<reference evidence="5" key="2">
    <citation type="journal article" date="2021" name="PeerJ">
        <title>Extensive microbial diversity within the chicken gut microbiome revealed by metagenomics and culture.</title>
        <authorList>
            <person name="Gilroy R."/>
            <person name="Ravi A."/>
            <person name="Getino M."/>
            <person name="Pursley I."/>
            <person name="Horton D.L."/>
            <person name="Alikhan N.F."/>
            <person name="Baker D."/>
            <person name="Gharbi K."/>
            <person name="Hall N."/>
            <person name="Watson M."/>
            <person name="Adriaenssens E.M."/>
            <person name="Foster-Nyarko E."/>
            <person name="Jarju S."/>
            <person name="Secka A."/>
            <person name="Antonio M."/>
            <person name="Oren A."/>
            <person name="Chaudhuri R.R."/>
            <person name="La Ragione R."/>
            <person name="Hildebrand F."/>
            <person name="Pallen M.J."/>
        </authorList>
    </citation>
    <scope>NUCLEOTIDE SEQUENCE</scope>
    <source>
        <strain evidence="5">ChiW16-3235</strain>
    </source>
</reference>
<comment type="caution">
    <text evidence="2">Lacks conserved residue(s) required for the propagation of feature annotation.</text>
</comment>
<keyword evidence="1 2" id="KW-0238">DNA-binding</keyword>
<reference evidence="5" key="1">
    <citation type="submission" date="2020-10" db="EMBL/GenBank/DDBJ databases">
        <authorList>
            <person name="Gilroy R."/>
        </authorList>
    </citation>
    <scope>NUCLEOTIDE SEQUENCE</scope>
    <source>
        <strain evidence="5">ChiW16-3235</strain>
    </source>
</reference>
<sequence length="145" mass="15875">MNKVFLIGNLTRDPELTETSSGVAICRFAIAVNRNYTSGGERQTDFFNCTAWRGLGENVARYAKKGNKVAVVGSVELRNYEDSQGVRRTAVDINCNDVEFLTPRSQSGDSGYEADIPSSASQSHGERRSSKPALQSFDDDGDIPF</sequence>
<evidence type="ECO:0000256" key="3">
    <source>
        <dbReference type="PIRNR" id="PIRNR002070"/>
    </source>
</evidence>